<dbReference type="EMBL" id="CAUYUE010000013">
    <property type="protein sequence ID" value="CAK0786037.1"/>
    <property type="molecule type" value="Genomic_DNA"/>
</dbReference>
<dbReference type="AlphaFoldDB" id="A0AAV1IH74"/>
<protein>
    <submittedName>
        <fullName evidence="1">Uncharacterized protein</fullName>
    </submittedName>
</protein>
<proteinExistence type="predicted"/>
<sequence length="295" mass="31898">MLQCAAGHHSTIGKQHGRAGMMGIAGSSDDLTASNLGEVAALDQLIDLLKGANGERELTKLVAENLLAFDSSFWLRLATRADAAQSQQEKAQLSNLANTVMRLVDAVVKRTNADVTDAANVLQDILAAAANERGEWELPLSEENTAAMRQALEARSQHLNEALLSNAFAWMRKASDDHLEGMVALLQKVLQLYAASTLSDSRAGMPAGPAATAGSVKAVIEDIVRTDVEHWDERLSQHDVQQAGEEALLSALRKKMEVLVLSLPSGSYAQRVRAEYLKELETRTQAAFKKTSARL</sequence>
<reference evidence="1 2" key="1">
    <citation type="submission" date="2023-10" db="EMBL/GenBank/DDBJ databases">
        <authorList>
            <person name="Maclean D."/>
            <person name="Macfadyen A."/>
        </authorList>
    </citation>
    <scope>NUCLEOTIDE SEQUENCE [LARGE SCALE GENOMIC DNA]</scope>
</reference>
<dbReference type="PANTHER" id="PTHR36348:SF1">
    <property type="entry name" value="EXPRESSED PROTEIN"/>
    <property type="match status" value="1"/>
</dbReference>
<dbReference type="Proteomes" id="UP001314263">
    <property type="component" value="Unassembled WGS sequence"/>
</dbReference>
<evidence type="ECO:0000313" key="2">
    <source>
        <dbReference type="Proteomes" id="UP001314263"/>
    </source>
</evidence>
<evidence type="ECO:0000313" key="1">
    <source>
        <dbReference type="EMBL" id="CAK0786037.1"/>
    </source>
</evidence>
<accession>A0AAV1IH74</accession>
<comment type="caution">
    <text evidence="1">The sequence shown here is derived from an EMBL/GenBank/DDBJ whole genome shotgun (WGS) entry which is preliminary data.</text>
</comment>
<organism evidence="1 2">
    <name type="scientific">Coccomyxa viridis</name>
    <dbReference type="NCBI Taxonomy" id="1274662"/>
    <lineage>
        <taxon>Eukaryota</taxon>
        <taxon>Viridiplantae</taxon>
        <taxon>Chlorophyta</taxon>
        <taxon>core chlorophytes</taxon>
        <taxon>Trebouxiophyceae</taxon>
        <taxon>Trebouxiophyceae incertae sedis</taxon>
        <taxon>Coccomyxaceae</taxon>
        <taxon>Coccomyxa</taxon>
    </lineage>
</organism>
<keyword evidence="2" id="KW-1185">Reference proteome</keyword>
<name>A0AAV1IH74_9CHLO</name>
<dbReference type="PANTHER" id="PTHR36348">
    <property type="entry name" value="EXPRESSED PROTEIN"/>
    <property type="match status" value="1"/>
</dbReference>
<gene>
    <name evidence="1" type="ORF">CVIRNUC_009250</name>
</gene>